<sequence length="59" mass="6395">MKHLKCLPFLIGAAAYMPRVHAAEMISSSEPSTWSMVLICVALVLLAGRSHSNGIKIKD</sequence>
<comment type="caution">
    <text evidence="2">The sequence shown here is derived from an EMBL/GenBank/DDBJ whole genome shotgun (WGS) entry which is preliminary data.</text>
</comment>
<evidence type="ECO:0000256" key="1">
    <source>
        <dbReference type="SAM" id="SignalP"/>
    </source>
</evidence>
<proteinExistence type="predicted"/>
<dbReference type="AlphaFoldDB" id="A0A6I2L2Y7"/>
<dbReference type="RefSeq" id="WP_154377365.1">
    <property type="nucleotide sequence ID" value="NZ_WKJK01000007.1"/>
</dbReference>
<keyword evidence="3" id="KW-1185">Reference proteome</keyword>
<organism evidence="2 3">
    <name type="scientific">Duganella guangzhouensis</name>
    <dbReference type="NCBI Taxonomy" id="2666084"/>
    <lineage>
        <taxon>Bacteria</taxon>
        <taxon>Pseudomonadati</taxon>
        <taxon>Pseudomonadota</taxon>
        <taxon>Betaproteobacteria</taxon>
        <taxon>Burkholderiales</taxon>
        <taxon>Oxalobacteraceae</taxon>
        <taxon>Telluria group</taxon>
        <taxon>Duganella</taxon>
    </lineage>
</organism>
<feature type="signal peptide" evidence="1">
    <location>
        <begin position="1"/>
        <end position="22"/>
    </location>
</feature>
<protein>
    <recommendedName>
        <fullName evidence="4">PEP-CTERM sorting domain-containing protein</fullName>
    </recommendedName>
</protein>
<dbReference type="Proteomes" id="UP000433309">
    <property type="component" value="Unassembled WGS sequence"/>
</dbReference>
<reference evidence="2 3" key="1">
    <citation type="submission" date="2019-11" db="EMBL/GenBank/DDBJ databases">
        <title>Novel species isolated from a subtropical stream in China.</title>
        <authorList>
            <person name="Lu H."/>
        </authorList>
    </citation>
    <scope>NUCLEOTIDE SEQUENCE [LARGE SCALE GENOMIC DNA]</scope>
    <source>
        <strain evidence="2 3">FT80W</strain>
    </source>
</reference>
<accession>A0A6I2L2Y7</accession>
<evidence type="ECO:0000313" key="2">
    <source>
        <dbReference type="EMBL" id="MRW91194.1"/>
    </source>
</evidence>
<evidence type="ECO:0000313" key="3">
    <source>
        <dbReference type="Proteomes" id="UP000433309"/>
    </source>
</evidence>
<dbReference type="EMBL" id="WKJK01000007">
    <property type="protein sequence ID" value="MRW91194.1"/>
    <property type="molecule type" value="Genomic_DNA"/>
</dbReference>
<name>A0A6I2L2Y7_9BURK</name>
<keyword evidence="1" id="KW-0732">Signal</keyword>
<evidence type="ECO:0008006" key="4">
    <source>
        <dbReference type="Google" id="ProtNLM"/>
    </source>
</evidence>
<gene>
    <name evidence="2" type="ORF">GJ699_14455</name>
</gene>
<feature type="chain" id="PRO_5026343127" description="PEP-CTERM sorting domain-containing protein" evidence="1">
    <location>
        <begin position="23"/>
        <end position="59"/>
    </location>
</feature>